<evidence type="ECO:0000313" key="2">
    <source>
        <dbReference type="Proteomes" id="UP001153332"/>
    </source>
</evidence>
<protein>
    <submittedName>
        <fullName evidence="1">Uncharacterized protein</fullName>
    </submittedName>
</protein>
<reference evidence="1" key="1">
    <citation type="submission" date="2022-12" db="EMBL/GenBank/DDBJ databases">
        <title>Genome Sequence of Lasiodiplodia mahajangana.</title>
        <authorList>
            <person name="Buettner E."/>
        </authorList>
    </citation>
    <scope>NUCLEOTIDE SEQUENCE</scope>
    <source>
        <strain evidence="1">VT137</strain>
    </source>
</reference>
<evidence type="ECO:0000313" key="1">
    <source>
        <dbReference type="EMBL" id="KAJ8129006.1"/>
    </source>
</evidence>
<sequence>MAGLKAYPQLLNQRSIRVIRLYGAADAGEVICFDLIPVSLDESPPPSYEALSYTWGGQPLDQVVYANGEESFVTKNAKAAMKKLRPPKPVATVGRPASFTSLRREANVFDSVSQDYRDLKRRLRAGIADIASREYWERAWTVQEAAVNPSCFVFCGSSEPLRIETFILGHLVVGLFYMFYGIEAVYLPYRLHLHSESVYASTGIELNERALNSTCAKKATVEVDRIFALRAMFPHSLGSLRVDYSQPARDVYTDAARLLLTTTQRVMLLRYACRADRDDGFPSWVPAWNDPPNIPVKLCSCAPARISEKSIISEGGDKQVLRLKGLRVDRATANVSKMFPTVPPLEVPWFRSIDLVVAGEAFAIFRAWVEETWDANGVVPKLGQFASLLAGIFNLKADQVCEWFPRIWEEADFGTGQKWGYLLAPREVHDARIFTREFLQLVSGRSLFLTTSGRVGMSTLTVREGDEVALLTGEQLPYLIRKCPSQLGKYTLVAPCWISGAANGETWLSKSGDELLEDLEYIELL</sequence>
<dbReference type="EMBL" id="JAPUUL010000893">
    <property type="protein sequence ID" value="KAJ8129006.1"/>
    <property type="molecule type" value="Genomic_DNA"/>
</dbReference>
<gene>
    <name evidence="1" type="ORF">O1611_g4626</name>
</gene>
<dbReference type="Proteomes" id="UP001153332">
    <property type="component" value="Unassembled WGS sequence"/>
</dbReference>
<accession>A0ACC2JNB9</accession>
<organism evidence="1 2">
    <name type="scientific">Lasiodiplodia mahajangana</name>
    <dbReference type="NCBI Taxonomy" id="1108764"/>
    <lineage>
        <taxon>Eukaryota</taxon>
        <taxon>Fungi</taxon>
        <taxon>Dikarya</taxon>
        <taxon>Ascomycota</taxon>
        <taxon>Pezizomycotina</taxon>
        <taxon>Dothideomycetes</taxon>
        <taxon>Dothideomycetes incertae sedis</taxon>
        <taxon>Botryosphaeriales</taxon>
        <taxon>Botryosphaeriaceae</taxon>
        <taxon>Lasiodiplodia</taxon>
    </lineage>
</organism>
<name>A0ACC2JNB9_9PEZI</name>
<comment type="caution">
    <text evidence="1">The sequence shown here is derived from an EMBL/GenBank/DDBJ whole genome shotgun (WGS) entry which is preliminary data.</text>
</comment>
<keyword evidence="2" id="KW-1185">Reference proteome</keyword>
<proteinExistence type="predicted"/>